<evidence type="ECO:0000259" key="1">
    <source>
        <dbReference type="Pfam" id="PF01636"/>
    </source>
</evidence>
<name>A0A1L7X6T3_9HELO</name>
<dbReference type="Gene3D" id="3.90.1200.10">
    <property type="match status" value="1"/>
</dbReference>
<gene>
    <name evidence="2" type="ORF">PAC_10622</name>
</gene>
<organism evidence="2 3">
    <name type="scientific">Phialocephala subalpina</name>
    <dbReference type="NCBI Taxonomy" id="576137"/>
    <lineage>
        <taxon>Eukaryota</taxon>
        <taxon>Fungi</taxon>
        <taxon>Dikarya</taxon>
        <taxon>Ascomycota</taxon>
        <taxon>Pezizomycotina</taxon>
        <taxon>Leotiomycetes</taxon>
        <taxon>Helotiales</taxon>
        <taxon>Mollisiaceae</taxon>
        <taxon>Phialocephala</taxon>
        <taxon>Phialocephala fortinii species complex</taxon>
    </lineage>
</organism>
<proteinExistence type="predicted"/>
<sequence>MASTMGKENSRREISVGMLPSSSSVVFRESTYFLRNGLESSLPLPAEVRAHQRPGQYGPIQFESLNLLVKYGKEITIAEGQCLWALRRFLPSQVPVPEVYGWCEDNGEVFVYMELVKGVTLEKRWESLSKQEREIVCSQLQAMLLALRNLQQDPKDQFLGHINRQPLLDIVFTDDTKPSAGPFASVKEFHDWLSYLTKRGKEIHWPDPSQIPDPFRHLLPDNSPITFTHADLHPSNIIVSIDKPCRIVAIIDWHQSGWYPDYWEYCKAVFTADPDGEWETEYIPQFLEVADCYDAWSYYPRTLGY</sequence>
<dbReference type="OrthoDB" id="5404599at2759"/>
<dbReference type="STRING" id="576137.A0A1L7X6T3"/>
<evidence type="ECO:0000313" key="3">
    <source>
        <dbReference type="Proteomes" id="UP000184330"/>
    </source>
</evidence>
<dbReference type="SUPFAM" id="SSF56112">
    <property type="entry name" value="Protein kinase-like (PK-like)"/>
    <property type="match status" value="1"/>
</dbReference>
<reference evidence="2 3" key="1">
    <citation type="submission" date="2016-03" db="EMBL/GenBank/DDBJ databases">
        <authorList>
            <person name="Ploux O."/>
        </authorList>
    </citation>
    <scope>NUCLEOTIDE SEQUENCE [LARGE SCALE GENOMIC DNA]</scope>
    <source>
        <strain evidence="2 3">UAMH 11012</strain>
    </source>
</reference>
<dbReference type="AlphaFoldDB" id="A0A1L7X6T3"/>
<dbReference type="InterPro" id="IPR002575">
    <property type="entry name" value="Aminoglycoside_PTrfase"/>
</dbReference>
<dbReference type="PANTHER" id="PTHR21310:SF54">
    <property type="entry name" value="AMINOGLYCOSIDE PHOSPHOTRANSFERASE DOMAIN-CONTAINING PROTEIN"/>
    <property type="match status" value="1"/>
</dbReference>
<evidence type="ECO:0000313" key="2">
    <source>
        <dbReference type="EMBL" id="CZR60726.1"/>
    </source>
</evidence>
<feature type="domain" description="Aminoglycoside phosphotransferase" evidence="1">
    <location>
        <begin position="85"/>
        <end position="283"/>
    </location>
</feature>
<accession>A0A1L7X6T3</accession>
<keyword evidence="3" id="KW-1185">Reference proteome</keyword>
<dbReference type="EMBL" id="FJOG01000016">
    <property type="protein sequence ID" value="CZR60726.1"/>
    <property type="molecule type" value="Genomic_DNA"/>
</dbReference>
<dbReference type="InterPro" id="IPR011009">
    <property type="entry name" value="Kinase-like_dom_sf"/>
</dbReference>
<dbReference type="PANTHER" id="PTHR21310">
    <property type="entry name" value="AMINOGLYCOSIDE PHOSPHOTRANSFERASE-RELATED-RELATED"/>
    <property type="match status" value="1"/>
</dbReference>
<dbReference type="InterPro" id="IPR051678">
    <property type="entry name" value="AGP_Transferase"/>
</dbReference>
<dbReference type="Proteomes" id="UP000184330">
    <property type="component" value="Unassembled WGS sequence"/>
</dbReference>
<dbReference type="Pfam" id="PF01636">
    <property type="entry name" value="APH"/>
    <property type="match status" value="1"/>
</dbReference>
<protein>
    <recommendedName>
        <fullName evidence="1">Aminoglycoside phosphotransferase domain-containing protein</fullName>
    </recommendedName>
</protein>